<dbReference type="InterPro" id="IPR041603">
    <property type="entry name" value="YvdT_C"/>
</dbReference>
<dbReference type="PROSITE" id="PS50977">
    <property type="entry name" value="HTH_TETR_2"/>
    <property type="match status" value="1"/>
</dbReference>
<dbReference type="InterPro" id="IPR001647">
    <property type="entry name" value="HTH_TetR"/>
</dbReference>
<dbReference type="Gene3D" id="1.10.357.10">
    <property type="entry name" value="Tetracycline Repressor, domain 2"/>
    <property type="match status" value="1"/>
</dbReference>
<dbReference type="Pfam" id="PF00440">
    <property type="entry name" value="TetR_N"/>
    <property type="match status" value="1"/>
</dbReference>
<feature type="DNA-binding region" description="H-T-H motif" evidence="2">
    <location>
        <begin position="27"/>
        <end position="46"/>
    </location>
</feature>
<feature type="domain" description="HTH tetR-type" evidence="3">
    <location>
        <begin position="4"/>
        <end position="64"/>
    </location>
</feature>
<dbReference type="PRINTS" id="PR00455">
    <property type="entry name" value="HTHTETR"/>
</dbReference>
<gene>
    <name evidence="4" type="ORF">J2Z35_002577</name>
</gene>
<dbReference type="PROSITE" id="PS01081">
    <property type="entry name" value="HTH_TETR_1"/>
    <property type="match status" value="1"/>
</dbReference>
<accession>A0ABS4KLT4</accession>
<dbReference type="InterPro" id="IPR050624">
    <property type="entry name" value="HTH-type_Tx_Regulator"/>
</dbReference>
<name>A0ABS4KLT4_9FIRM</name>
<evidence type="ECO:0000313" key="4">
    <source>
        <dbReference type="EMBL" id="MBP2028747.1"/>
    </source>
</evidence>
<evidence type="ECO:0000313" key="5">
    <source>
        <dbReference type="Proteomes" id="UP001314903"/>
    </source>
</evidence>
<keyword evidence="5" id="KW-1185">Reference proteome</keyword>
<keyword evidence="1 2" id="KW-0238">DNA-binding</keyword>
<dbReference type="Proteomes" id="UP001314903">
    <property type="component" value="Unassembled WGS sequence"/>
</dbReference>
<dbReference type="RefSeq" id="WP_209661806.1">
    <property type="nucleotide sequence ID" value="NZ_JAGGLI010000038.1"/>
</dbReference>
<evidence type="ECO:0000256" key="1">
    <source>
        <dbReference type="ARBA" id="ARBA00023125"/>
    </source>
</evidence>
<dbReference type="EMBL" id="JAGGLI010000038">
    <property type="protein sequence ID" value="MBP2028747.1"/>
    <property type="molecule type" value="Genomic_DNA"/>
</dbReference>
<dbReference type="PANTHER" id="PTHR43479">
    <property type="entry name" value="ACREF/ENVCD OPERON REPRESSOR-RELATED"/>
    <property type="match status" value="1"/>
</dbReference>
<sequence>MKKNDKKQDIIHSAMKIFQETGFEKTSVSQIVKKAGVAQGTFYLYFQSKNDLIPSIAEFIVNELLTKLSQYPENTFKDVPSFIDCLIETTFYITKEYKNLIGFCYSGLSFYKSFEEWEKMYEPYYRYINDKINYFQENDLITSRLSSDVLGNYIVGLLEHGAEMYYLFRNEKDDLNKSKKDLSVALHQLLL</sequence>
<reference evidence="4 5" key="1">
    <citation type="submission" date="2021-03" db="EMBL/GenBank/DDBJ databases">
        <title>Genomic Encyclopedia of Type Strains, Phase IV (KMG-IV): sequencing the most valuable type-strain genomes for metagenomic binning, comparative biology and taxonomic classification.</title>
        <authorList>
            <person name="Goeker M."/>
        </authorList>
    </citation>
    <scope>NUCLEOTIDE SEQUENCE [LARGE SCALE GENOMIC DNA]</scope>
    <source>
        <strain evidence="4 5">DSM 27512</strain>
    </source>
</reference>
<dbReference type="Pfam" id="PF17934">
    <property type="entry name" value="TetR_C_26"/>
    <property type="match status" value="1"/>
</dbReference>
<evidence type="ECO:0000256" key="2">
    <source>
        <dbReference type="PROSITE-ProRule" id="PRU00335"/>
    </source>
</evidence>
<comment type="caution">
    <text evidence="4">The sequence shown here is derived from an EMBL/GenBank/DDBJ whole genome shotgun (WGS) entry which is preliminary data.</text>
</comment>
<dbReference type="InterPro" id="IPR009057">
    <property type="entry name" value="Homeodomain-like_sf"/>
</dbReference>
<evidence type="ECO:0000259" key="3">
    <source>
        <dbReference type="PROSITE" id="PS50977"/>
    </source>
</evidence>
<proteinExistence type="predicted"/>
<protein>
    <submittedName>
        <fullName evidence="4">AcrR family transcriptional regulator</fullName>
    </submittedName>
</protein>
<dbReference type="InterPro" id="IPR023772">
    <property type="entry name" value="DNA-bd_HTH_TetR-type_CS"/>
</dbReference>
<dbReference type="SUPFAM" id="SSF46689">
    <property type="entry name" value="Homeodomain-like"/>
    <property type="match status" value="1"/>
</dbReference>
<dbReference type="PANTHER" id="PTHR43479:SF8">
    <property type="entry name" value="TRANSCRIPTIONAL REGULATOR, TETR FAMILY"/>
    <property type="match status" value="1"/>
</dbReference>
<organism evidence="4 5">
    <name type="scientific">Acetoanaerobium pronyense</name>
    <dbReference type="NCBI Taxonomy" id="1482736"/>
    <lineage>
        <taxon>Bacteria</taxon>
        <taxon>Bacillati</taxon>
        <taxon>Bacillota</taxon>
        <taxon>Clostridia</taxon>
        <taxon>Peptostreptococcales</taxon>
        <taxon>Filifactoraceae</taxon>
        <taxon>Acetoanaerobium</taxon>
    </lineage>
</organism>